<evidence type="ECO:0000313" key="1">
    <source>
        <dbReference type="EMBL" id="EDR01411.1"/>
    </source>
</evidence>
<dbReference type="GeneID" id="6083601"/>
<dbReference type="InParanoid" id="B0DVF1"/>
<organism evidence="2">
    <name type="scientific">Laccaria bicolor (strain S238N-H82 / ATCC MYA-4686)</name>
    <name type="common">Bicoloured deceiver</name>
    <name type="synonym">Laccaria laccata var. bicolor</name>
    <dbReference type="NCBI Taxonomy" id="486041"/>
    <lineage>
        <taxon>Eukaryota</taxon>
        <taxon>Fungi</taxon>
        <taxon>Dikarya</taxon>
        <taxon>Basidiomycota</taxon>
        <taxon>Agaricomycotina</taxon>
        <taxon>Agaricomycetes</taxon>
        <taxon>Agaricomycetidae</taxon>
        <taxon>Agaricales</taxon>
        <taxon>Agaricineae</taxon>
        <taxon>Hydnangiaceae</taxon>
        <taxon>Laccaria</taxon>
    </lineage>
</organism>
<accession>B0DVF1</accession>
<dbReference type="HOGENOM" id="CLU_2146302_0_0_1"/>
<keyword evidence="2" id="KW-1185">Reference proteome</keyword>
<dbReference type="KEGG" id="lbc:LACBIDRAFT_310949"/>
<reference evidence="1 2" key="1">
    <citation type="journal article" date="2008" name="Nature">
        <title>The genome of Laccaria bicolor provides insights into mycorrhizal symbiosis.</title>
        <authorList>
            <person name="Martin F."/>
            <person name="Aerts A."/>
            <person name="Ahren D."/>
            <person name="Brun A."/>
            <person name="Danchin E.G.J."/>
            <person name="Duchaussoy F."/>
            <person name="Gibon J."/>
            <person name="Kohler A."/>
            <person name="Lindquist E."/>
            <person name="Pereda V."/>
            <person name="Salamov A."/>
            <person name="Shapiro H.J."/>
            <person name="Wuyts J."/>
            <person name="Blaudez D."/>
            <person name="Buee M."/>
            <person name="Brokstein P."/>
            <person name="Canbaeck B."/>
            <person name="Cohen D."/>
            <person name="Courty P.E."/>
            <person name="Coutinho P.M."/>
            <person name="Delaruelle C."/>
            <person name="Detter J.C."/>
            <person name="Deveau A."/>
            <person name="DiFazio S."/>
            <person name="Duplessis S."/>
            <person name="Fraissinet-Tachet L."/>
            <person name="Lucic E."/>
            <person name="Frey-Klett P."/>
            <person name="Fourrey C."/>
            <person name="Feussner I."/>
            <person name="Gay G."/>
            <person name="Grimwood J."/>
            <person name="Hoegger P.J."/>
            <person name="Jain P."/>
            <person name="Kilaru S."/>
            <person name="Labbe J."/>
            <person name="Lin Y.C."/>
            <person name="Legue V."/>
            <person name="Le Tacon F."/>
            <person name="Marmeisse R."/>
            <person name="Melayah D."/>
            <person name="Montanini B."/>
            <person name="Muratet M."/>
            <person name="Nehls U."/>
            <person name="Niculita-Hirzel H."/>
            <person name="Oudot-Le Secq M.P."/>
            <person name="Peter M."/>
            <person name="Quesneville H."/>
            <person name="Rajashekar B."/>
            <person name="Reich M."/>
            <person name="Rouhier N."/>
            <person name="Schmutz J."/>
            <person name="Yin T."/>
            <person name="Chalot M."/>
            <person name="Henrissat B."/>
            <person name="Kuees U."/>
            <person name="Lucas S."/>
            <person name="Van de Peer Y."/>
            <person name="Podila G.K."/>
            <person name="Polle A."/>
            <person name="Pukkila P.J."/>
            <person name="Richardson P.M."/>
            <person name="Rouze P."/>
            <person name="Sanders I.R."/>
            <person name="Stajich J.E."/>
            <person name="Tunlid A."/>
            <person name="Tuskan G."/>
            <person name="Grigoriev I.V."/>
        </authorList>
    </citation>
    <scope>NUCLEOTIDE SEQUENCE [LARGE SCALE GENOMIC DNA]</scope>
    <source>
        <strain evidence="2">S238N-H82 / ATCC MYA-4686</strain>
    </source>
</reference>
<proteinExistence type="predicted"/>
<dbReference type="OrthoDB" id="5404895at2759"/>
<name>B0DVF1_LACBS</name>
<dbReference type="SUPFAM" id="SSF160991">
    <property type="entry name" value="CV3147-like"/>
    <property type="match status" value="1"/>
</dbReference>
<sequence length="112" mass="12188">MMDKQFIMYSLIPCSLHGGDDNIVILTNAKNEHCVVAIMPVVATKMGSAAALFFPPFHLLGTRDLEVTSLVEDRTISICRQTSNVNGVAEAILNLRNGVRLFVGKVVTGSRK</sequence>
<dbReference type="RefSeq" id="XP_001887956.1">
    <property type="nucleotide sequence ID" value="XM_001887921.1"/>
</dbReference>
<dbReference type="EMBL" id="DS547139">
    <property type="protein sequence ID" value="EDR01411.1"/>
    <property type="molecule type" value="Genomic_DNA"/>
</dbReference>
<gene>
    <name evidence="1" type="ORF">LACBIDRAFT_310949</name>
</gene>
<dbReference type="Proteomes" id="UP000001194">
    <property type="component" value="Unassembled WGS sequence"/>
</dbReference>
<protein>
    <submittedName>
        <fullName evidence="1">Predicted protein</fullName>
    </submittedName>
</protein>
<evidence type="ECO:0000313" key="2">
    <source>
        <dbReference type="Proteomes" id="UP000001194"/>
    </source>
</evidence>
<dbReference type="AlphaFoldDB" id="B0DVF1"/>